<dbReference type="Pfam" id="PF16313">
    <property type="entry name" value="DUF4953"/>
    <property type="match status" value="1"/>
</dbReference>
<dbReference type="SUPFAM" id="SSF55486">
    <property type="entry name" value="Metalloproteases ('zincins'), catalytic domain"/>
    <property type="match status" value="1"/>
</dbReference>
<dbReference type="InterPro" id="IPR024079">
    <property type="entry name" value="MetalloPept_cat_dom_sf"/>
</dbReference>
<dbReference type="PANTHER" id="PTHR38478:SF1">
    <property type="entry name" value="ZINC DEPENDENT METALLOPROTEASE DOMAIN LIPOPROTEIN"/>
    <property type="match status" value="1"/>
</dbReference>
<accession>A0AAE9ZAZ9</accession>
<dbReference type="AlphaFoldDB" id="A0AAE9ZAZ9"/>
<evidence type="ECO:0000313" key="3">
    <source>
        <dbReference type="EMBL" id="WDI31069.1"/>
    </source>
</evidence>
<evidence type="ECO:0000259" key="1">
    <source>
        <dbReference type="Pfam" id="PF16313"/>
    </source>
</evidence>
<keyword evidence="3" id="KW-0645">Protease</keyword>
<dbReference type="RefSeq" id="WP_274492891.1">
    <property type="nucleotide sequence ID" value="NZ_CP118166.1"/>
</dbReference>
<keyword evidence="3" id="KW-0482">Metalloprotease</keyword>
<evidence type="ECO:0000313" key="4">
    <source>
        <dbReference type="Proteomes" id="UP001214043"/>
    </source>
</evidence>
<dbReference type="CDD" id="cd04276">
    <property type="entry name" value="ZnMc_MMP_like_2"/>
    <property type="match status" value="1"/>
</dbReference>
<dbReference type="EMBL" id="CP118166">
    <property type="protein sequence ID" value="WDI31069.1"/>
    <property type="molecule type" value="Genomic_DNA"/>
</dbReference>
<dbReference type="Proteomes" id="UP001214043">
    <property type="component" value="Chromosome"/>
</dbReference>
<evidence type="ECO:0000259" key="2">
    <source>
        <dbReference type="Pfam" id="PF17148"/>
    </source>
</evidence>
<dbReference type="KEGG" id="hfl:PUV54_14025"/>
<dbReference type="Pfam" id="PF17148">
    <property type="entry name" value="DUF5117"/>
    <property type="match status" value="1"/>
</dbReference>
<proteinExistence type="predicted"/>
<dbReference type="InterPro" id="IPR032534">
    <property type="entry name" value="EcxA_zinc-bd"/>
</dbReference>
<keyword evidence="3" id="KW-0378">Hydrolase</keyword>
<name>A0AAE9ZAZ9_9PROT</name>
<dbReference type="PANTHER" id="PTHR38478">
    <property type="entry name" value="PEPTIDASE M1A AND M12B"/>
    <property type="match status" value="1"/>
</dbReference>
<organism evidence="3 4">
    <name type="scientific">Hyphococcus flavus</name>
    <dbReference type="NCBI Taxonomy" id="1866326"/>
    <lineage>
        <taxon>Bacteria</taxon>
        <taxon>Pseudomonadati</taxon>
        <taxon>Pseudomonadota</taxon>
        <taxon>Alphaproteobacteria</taxon>
        <taxon>Parvularculales</taxon>
        <taxon>Parvularculaceae</taxon>
        <taxon>Hyphococcus</taxon>
    </lineage>
</organism>
<dbReference type="InterPro" id="IPR034032">
    <property type="entry name" value="Zn_MMP-like_bac"/>
</dbReference>
<reference evidence="3" key="1">
    <citation type="submission" date="2023-02" db="EMBL/GenBank/DDBJ databases">
        <title>Genome sequence of Hyphococcus flavus.</title>
        <authorList>
            <person name="Rong J.-C."/>
            <person name="Zhao Q."/>
            <person name="Yi M."/>
            <person name="Wu J.-Y."/>
        </authorList>
    </citation>
    <scope>NUCLEOTIDE SEQUENCE</scope>
    <source>
        <strain evidence="3">MCCC 1K03223</strain>
    </source>
</reference>
<protein>
    <submittedName>
        <fullName evidence="3">Zinc-dependent metalloprotease</fullName>
    </submittedName>
</protein>
<dbReference type="InterPro" id="IPR033413">
    <property type="entry name" value="DUF5117"/>
</dbReference>
<keyword evidence="4" id="KW-1185">Reference proteome</keyword>
<sequence length="860" mass="92399">MRLYAFAAIALIAAGCSSPETPQQSTEPEQTIEAPANVWVDESVAELTRKDGFLTLFADEQGGKVFAVFPAPDTEGVSLRAIYASGLTSGLGSNPVGLDRGLFDNGSLVAFRKLGNKLIAEQENWTYRASSDNALERRAVRESFARSFLWSGDISATGPNGQILVDISSFLTRDSLGIVSSLKNHPRGGSFSIASDRTFPDAANALAFPDNVEFDAFMTLTSDSPGSEVRATAADGRSITLVQHHSLVRLPEAGYEPRAFDPRSGAIDVPHYDFSSPLEEPILRSVARRYRLEKEDPTQAVSPAKEPIVFYVDAGAPPQISEALIEGASWWADAFEAAGFENAFRVEPLPEGVHPRDIRYNVISWTHRQTRGWSYGGGVHDPRTGEMLKGSVILGSQRVRQDRMIFEGLVGADNSGEGGPNDPVTIALNRIKQLSAHEVGHSLGFAHNFAASSNDRASVMDYPAPLVSVSSDGTLDLSQAYDDGIGEWDKLAATWLYAEFPEDADEEEELETILREGYASGLMFVGDREARSVATAHPYASVWDNGADAVAMLRQTMNVRRIALENFGARVIKDGSGMAEMRSVLVPIYLYHRYQIAAAAKSVGGFEFSYNEKGDALTPGAPVSDERQREALAALVETLDPAALALPDSLVNQLTPPLGAFGSNNIAETFASETGPVFDVLTAADSAAAITIGALLHPDRTARLADYQSRQPSRLGVNDVLTSIEQQIFASQPSARRQAIAQRLQTRFVSTLIALSGGAPSEGEAQAAAVGLSNGAGATAPSNVQAIIDMYLKGLRTRLSPGLLEGQTPDRAHREWLIANIERHFDRPAPARSGVVGAPDVPPGSPIGSPGFMETCWHCE</sequence>
<feature type="domain" description="DUF5117" evidence="2">
    <location>
        <begin position="107"/>
        <end position="294"/>
    </location>
</feature>
<dbReference type="Gene3D" id="3.40.390.10">
    <property type="entry name" value="Collagenase (Catalytic Domain)"/>
    <property type="match status" value="1"/>
</dbReference>
<dbReference type="GO" id="GO:0008237">
    <property type="term" value="F:metallopeptidase activity"/>
    <property type="evidence" value="ECO:0007669"/>
    <property type="project" value="UniProtKB-KW"/>
</dbReference>
<feature type="domain" description="EcxA zinc-binding" evidence="1">
    <location>
        <begin position="422"/>
        <end position="731"/>
    </location>
</feature>
<dbReference type="PROSITE" id="PS51257">
    <property type="entry name" value="PROKAR_LIPOPROTEIN"/>
    <property type="match status" value="1"/>
</dbReference>
<gene>
    <name evidence="3" type="ORF">PUV54_14025</name>
</gene>